<organism evidence="1 2">
    <name type="scientific">Mesorhabditis spiculigera</name>
    <dbReference type="NCBI Taxonomy" id="96644"/>
    <lineage>
        <taxon>Eukaryota</taxon>
        <taxon>Metazoa</taxon>
        <taxon>Ecdysozoa</taxon>
        <taxon>Nematoda</taxon>
        <taxon>Chromadorea</taxon>
        <taxon>Rhabditida</taxon>
        <taxon>Rhabditina</taxon>
        <taxon>Rhabditomorpha</taxon>
        <taxon>Rhabditoidea</taxon>
        <taxon>Rhabditidae</taxon>
        <taxon>Mesorhabditinae</taxon>
        <taxon>Mesorhabditis</taxon>
    </lineage>
</organism>
<dbReference type="Proteomes" id="UP001177023">
    <property type="component" value="Unassembled WGS sequence"/>
</dbReference>
<keyword evidence="2" id="KW-1185">Reference proteome</keyword>
<accession>A0AA36DH65</accession>
<name>A0AA36DH65_9BILA</name>
<dbReference type="AlphaFoldDB" id="A0AA36DH65"/>
<dbReference type="InterPro" id="IPR011009">
    <property type="entry name" value="Kinase-like_dom_sf"/>
</dbReference>
<comment type="caution">
    <text evidence="1">The sequence shown here is derived from an EMBL/GenBank/DDBJ whole genome shotgun (WGS) entry which is preliminary data.</text>
</comment>
<reference evidence="1" key="1">
    <citation type="submission" date="2023-06" db="EMBL/GenBank/DDBJ databases">
        <authorList>
            <person name="Delattre M."/>
        </authorList>
    </citation>
    <scope>NUCLEOTIDE SEQUENCE</scope>
    <source>
        <strain evidence="1">AF72</strain>
    </source>
</reference>
<evidence type="ECO:0000313" key="2">
    <source>
        <dbReference type="Proteomes" id="UP001177023"/>
    </source>
</evidence>
<dbReference type="EMBL" id="CATQJA010002707">
    <property type="protein sequence ID" value="CAJ0586109.1"/>
    <property type="molecule type" value="Genomic_DNA"/>
</dbReference>
<feature type="non-terminal residue" evidence="1">
    <location>
        <position position="1"/>
    </location>
</feature>
<evidence type="ECO:0000313" key="1">
    <source>
        <dbReference type="EMBL" id="CAJ0586109.1"/>
    </source>
</evidence>
<dbReference type="SUPFAM" id="SSF56112">
    <property type="entry name" value="Protein kinase-like (PK-like)"/>
    <property type="match status" value="1"/>
</dbReference>
<sequence length="299" mass="34500">MREKLLISILFLPLLAVTFRSQLLEAALWIEEEYFPINEFPVNPLGDTLIETSAGLALPGTNDSLLRCPDAEGIKKFAKLVGQGWSKSVYRLRNHALKLPNMEGEGWRRCRWRWFGSMHTELICMRKARETFLREIRWLLRLQGDPAVPRLFSYCAEADNPTIATELGEPITTLKLLKYPRNEMLEIFHKMAEFLARHPGLRFGDLRRQQFVLGIHFLPSGHPYTQPLFVDFDDVSERRDGDYDDRDTASKFYRSIARDFLWQGANEAQKALVAELDVSLANDQLTMAQIAQNIQNMLV</sequence>
<protein>
    <submittedName>
        <fullName evidence="1">Uncharacterized protein</fullName>
    </submittedName>
</protein>
<gene>
    <name evidence="1" type="ORF">MSPICULIGERA_LOCUS24117</name>
</gene>
<proteinExistence type="predicted"/>